<feature type="domain" description="Digeranylgeranylglycerophospholipid reductase catalytic" evidence="8">
    <location>
        <begin position="178"/>
        <end position="220"/>
    </location>
</feature>
<dbReference type="EMBL" id="CP059066">
    <property type="protein sequence ID" value="QSQ09338.1"/>
    <property type="molecule type" value="Genomic_DNA"/>
</dbReference>
<dbReference type="InterPro" id="IPR054715">
    <property type="entry name" value="GGR_cat"/>
</dbReference>
<gene>
    <name evidence="9" type="ORF">H0A61_01699</name>
</gene>
<dbReference type="InterPro" id="IPR050407">
    <property type="entry name" value="Geranylgeranyl_reductase"/>
</dbReference>
<evidence type="ECO:0000313" key="10">
    <source>
        <dbReference type="Proteomes" id="UP000662904"/>
    </source>
</evidence>
<feature type="domain" description="FAD dependent oxidoreductase" evidence="7">
    <location>
        <begin position="5"/>
        <end position="39"/>
    </location>
</feature>
<sequence length="357" mass="40307">MTKGKVCVVGGGPAGLFAAIEAAKRDFSVTLYEMGEIGENIKCAEGFLDSLNILGEPEAGVRFKVREMVVRGKETYTIDMSPINLWMIDRKEWQKYLGEKAQRMGVEISENHPISPDDLERIKREFRWIIDASGIFSVTSKLYGFKHFYTANSGVTVQYVMEGDFSCLKERILAGIEPHYTGYYWIFPKGPQIANVGMGVLRYKKGMVLRNELERIVEKEGLKSYRILRSFGGLCPIAIPGRIVYDNILLAGDACGLTSPLHCGGIDLACISGMTAAAVIAEDRVSGYKDELWKVIGDKITLERELFEFWDSRGYDTVDALIRRFSRKKKFPYFLMNPTKYSRQLILLLKALKLSRA</sequence>
<keyword evidence="1" id="KW-0444">Lipid biosynthesis</keyword>
<proteinExistence type="predicted"/>
<dbReference type="PRINTS" id="PR00368">
    <property type="entry name" value="FADPNR"/>
</dbReference>
<evidence type="ECO:0000313" key="9">
    <source>
        <dbReference type="EMBL" id="QSQ09338.1"/>
    </source>
</evidence>
<reference evidence="9" key="1">
    <citation type="submission" date="2020-07" db="EMBL/GenBank/DDBJ databases">
        <title>Koleobacter methoxysyntrophicus gen. nov., sp. nov., a novel anaerobic bacterium isolated from deep subsurface oil field and proposal of Koleobacterales ord. nov. in the phylum Firmicutes.</title>
        <authorList>
            <person name="Sakamoto S."/>
            <person name="Tamaki H."/>
        </authorList>
    </citation>
    <scope>NUCLEOTIDE SEQUENCE</scope>
    <source>
        <strain evidence="9">NRmbB1</strain>
    </source>
</reference>
<evidence type="ECO:0000256" key="2">
    <source>
        <dbReference type="ARBA" id="ARBA00022630"/>
    </source>
</evidence>
<keyword evidence="10" id="KW-1185">Reference proteome</keyword>
<evidence type="ECO:0000256" key="6">
    <source>
        <dbReference type="ARBA" id="ARBA00023264"/>
    </source>
</evidence>
<accession>A0A8A0RP41</accession>
<evidence type="ECO:0000256" key="4">
    <source>
        <dbReference type="ARBA" id="ARBA00023098"/>
    </source>
</evidence>
<evidence type="ECO:0000256" key="5">
    <source>
        <dbReference type="ARBA" id="ARBA00023209"/>
    </source>
</evidence>
<keyword evidence="6" id="KW-1208">Phospholipid metabolism</keyword>
<dbReference type="PANTHER" id="PTHR42685">
    <property type="entry name" value="GERANYLGERANYL DIPHOSPHATE REDUCTASE"/>
    <property type="match status" value="1"/>
</dbReference>
<dbReference type="GO" id="GO:0016491">
    <property type="term" value="F:oxidoreductase activity"/>
    <property type="evidence" value="ECO:0007669"/>
    <property type="project" value="UniProtKB-KW"/>
</dbReference>
<keyword evidence="5" id="KW-0594">Phospholipid biosynthesis</keyword>
<evidence type="ECO:0000259" key="8">
    <source>
        <dbReference type="Pfam" id="PF22578"/>
    </source>
</evidence>
<dbReference type="InterPro" id="IPR036188">
    <property type="entry name" value="FAD/NAD-bd_sf"/>
</dbReference>
<dbReference type="SUPFAM" id="SSF51905">
    <property type="entry name" value="FAD/NAD(P)-binding domain"/>
    <property type="match status" value="1"/>
</dbReference>
<keyword evidence="3" id="KW-0560">Oxidoreductase</keyword>
<keyword evidence="2" id="KW-0285">Flavoprotein</keyword>
<evidence type="ECO:0000256" key="1">
    <source>
        <dbReference type="ARBA" id="ARBA00022516"/>
    </source>
</evidence>
<dbReference type="PANTHER" id="PTHR42685:SF18">
    <property type="entry name" value="DIGERANYLGERANYLGLYCEROPHOSPHOLIPID REDUCTASE"/>
    <property type="match status" value="1"/>
</dbReference>
<evidence type="ECO:0000256" key="3">
    <source>
        <dbReference type="ARBA" id="ARBA00023002"/>
    </source>
</evidence>
<name>A0A8A0RP41_9FIRM</name>
<evidence type="ECO:0008006" key="11">
    <source>
        <dbReference type="Google" id="ProtNLM"/>
    </source>
</evidence>
<dbReference type="Proteomes" id="UP000662904">
    <property type="component" value="Chromosome"/>
</dbReference>
<protein>
    <recommendedName>
        <fullName evidence="11">NAD(P)/FAD-dependent oxidoreductase</fullName>
    </recommendedName>
</protein>
<keyword evidence="4" id="KW-0443">Lipid metabolism</keyword>
<dbReference type="Gene3D" id="3.50.50.60">
    <property type="entry name" value="FAD/NAD(P)-binding domain"/>
    <property type="match status" value="1"/>
</dbReference>
<dbReference type="InterPro" id="IPR006076">
    <property type="entry name" value="FAD-dep_OxRdtase"/>
</dbReference>
<dbReference type="GO" id="GO:0008654">
    <property type="term" value="P:phospholipid biosynthetic process"/>
    <property type="evidence" value="ECO:0007669"/>
    <property type="project" value="UniProtKB-KW"/>
</dbReference>
<dbReference type="Pfam" id="PF01266">
    <property type="entry name" value="DAO"/>
    <property type="match status" value="1"/>
</dbReference>
<dbReference type="Pfam" id="PF22578">
    <property type="entry name" value="GGR_cat"/>
    <property type="match status" value="1"/>
</dbReference>
<organism evidence="9 10">
    <name type="scientific">Koleobacter methoxysyntrophicus</name>
    <dbReference type="NCBI Taxonomy" id="2751313"/>
    <lineage>
        <taxon>Bacteria</taxon>
        <taxon>Bacillati</taxon>
        <taxon>Bacillota</taxon>
        <taxon>Clostridia</taxon>
        <taxon>Koleobacterales</taxon>
        <taxon>Koleobacteraceae</taxon>
        <taxon>Koleobacter</taxon>
    </lineage>
</organism>
<dbReference type="AlphaFoldDB" id="A0A8A0RP41"/>
<dbReference type="RefSeq" id="WP_206706696.1">
    <property type="nucleotide sequence ID" value="NZ_CP059066.1"/>
</dbReference>
<evidence type="ECO:0000259" key="7">
    <source>
        <dbReference type="Pfam" id="PF01266"/>
    </source>
</evidence>
<dbReference type="KEGG" id="kme:H0A61_01699"/>